<comment type="caution">
    <text evidence="4">The sequence shown here is derived from an EMBL/GenBank/DDBJ whole genome shotgun (WGS) entry which is preliminary data.</text>
</comment>
<reference evidence="4 5" key="1">
    <citation type="journal article" date="2021" name="Comput. Struct. Biotechnol. J.">
        <title>De novo genome assembly of the potent medicinal plant Rehmannia glutinosa using nanopore technology.</title>
        <authorList>
            <person name="Ma L."/>
            <person name="Dong C."/>
            <person name="Song C."/>
            <person name="Wang X."/>
            <person name="Zheng X."/>
            <person name="Niu Y."/>
            <person name="Chen S."/>
            <person name="Feng W."/>
        </authorList>
    </citation>
    <scope>NUCLEOTIDE SEQUENCE [LARGE SCALE GENOMIC DNA]</scope>
    <source>
        <strain evidence="4">DH-2019</strain>
    </source>
</reference>
<proteinExistence type="predicted"/>
<accession>A0ABR0X9V4</accession>
<feature type="transmembrane region" description="Helical" evidence="3">
    <location>
        <begin position="336"/>
        <end position="365"/>
    </location>
</feature>
<feature type="compositionally biased region" description="Polar residues" evidence="2">
    <location>
        <begin position="167"/>
        <end position="177"/>
    </location>
</feature>
<feature type="compositionally biased region" description="Polar residues" evidence="2">
    <location>
        <begin position="305"/>
        <end position="315"/>
    </location>
</feature>
<keyword evidence="1" id="KW-0175">Coiled coil</keyword>
<gene>
    <name evidence="4" type="ORF">DH2020_009907</name>
</gene>
<evidence type="ECO:0000256" key="1">
    <source>
        <dbReference type="SAM" id="Coils"/>
    </source>
</evidence>
<sequence>MEINTCDVNHLDADALLPPRKRLLAGLKKQSPDAHSPAPSTSCSPESEYDIRLNNLMRSHLSNPNLSNEEIFEASRRAAIKAAKVAEIARANAEQKASKAAKAVAAAKSALDLVATLTENKDKYQKKNKMKKHMNVQALYNKNKRNSNCRTDEELARNLHRAINSSPRIMKSSPGSDSKNHKHKKSKIFTSNGNGIGEVDTEGPIKVIDMIMVDLNSSKHDRDDKVILDNGDGLNLENDDSRVTPRDKISESLDSIGKKRGRIKQKKLPLSICSFRDQTSPKEGLKSPGMPLSEDTNRTAAGNRPLSSAGTSGNSLMPVERTSINKSYFQNLRSPAVVMASLGIVNAVELTFAAMFVALLIWSLANYLHVSFGHLHMHTPGVKVYV</sequence>
<protein>
    <submittedName>
        <fullName evidence="4">Uncharacterized protein</fullName>
    </submittedName>
</protein>
<dbReference type="EMBL" id="JABTTQ020000005">
    <property type="protein sequence ID" value="KAK6155659.1"/>
    <property type="molecule type" value="Genomic_DNA"/>
</dbReference>
<name>A0ABR0X9V4_REHGL</name>
<evidence type="ECO:0000313" key="4">
    <source>
        <dbReference type="EMBL" id="KAK6155659.1"/>
    </source>
</evidence>
<keyword evidence="3" id="KW-1133">Transmembrane helix</keyword>
<keyword evidence="5" id="KW-1185">Reference proteome</keyword>
<dbReference type="PANTHER" id="PTHR35477:SF1">
    <property type="entry name" value="OS06G0728500 PROTEIN"/>
    <property type="match status" value="1"/>
</dbReference>
<keyword evidence="3" id="KW-0472">Membrane</keyword>
<dbReference type="PANTHER" id="PTHR35477">
    <property type="entry name" value="OS06G0728500 PROTEIN"/>
    <property type="match status" value="1"/>
</dbReference>
<keyword evidence="3" id="KW-0812">Transmembrane</keyword>
<feature type="region of interest" description="Disordered" evidence="2">
    <location>
        <begin position="277"/>
        <end position="317"/>
    </location>
</feature>
<feature type="coiled-coil region" evidence="1">
    <location>
        <begin position="90"/>
        <end position="127"/>
    </location>
</feature>
<organism evidence="4 5">
    <name type="scientific">Rehmannia glutinosa</name>
    <name type="common">Chinese foxglove</name>
    <dbReference type="NCBI Taxonomy" id="99300"/>
    <lineage>
        <taxon>Eukaryota</taxon>
        <taxon>Viridiplantae</taxon>
        <taxon>Streptophyta</taxon>
        <taxon>Embryophyta</taxon>
        <taxon>Tracheophyta</taxon>
        <taxon>Spermatophyta</taxon>
        <taxon>Magnoliopsida</taxon>
        <taxon>eudicotyledons</taxon>
        <taxon>Gunneridae</taxon>
        <taxon>Pentapetalae</taxon>
        <taxon>asterids</taxon>
        <taxon>lamiids</taxon>
        <taxon>Lamiales</taxon>
        <taxon>Orobanchaceae</taxon>
        <taxon>Rehmannieae</taxon>
        <taxon>Rehmannia</taxon>
    </lineage>
</organism>
<dbReference type="Proteomes" id="UP001318860">
    <property type="component" value="Unassembled WGS sequence"/>
</dbReference>
<feature type="region of interest" description="Disordered" evidence="2">
    <location>
        <begin position="167"/>
        <end position="201"/>
    </location>
</feature>
<feature type="region of interest" description="Disordered" evidence="2">
    <location>
        <begin position="27"/>
        <end position="47"/>
    </location>
</feature>
<evidence type="ECO:0000256" key="3">
    <source>
        <dbReference type="SAM" id="Phobius"/>
    </source>
</evidence>
<evidence type="ECO:0000256" key="2">
    <source>
        <dbReference type="SAM" id="MobiDB-lite"/>
    </source>
</evidence>
<evidence type="ECO:0000313" key="5">
    <source>
        <dbReference type="Proteomes" id="UP001318860"/>
    </source>
</evidence>